<dbReference type="SMART" id="SM00421">
    <property type="entry name" value="HTH_LUXR"/>
    <property type="match status" value="1"/>
</dbReference>
<evidence type="ECO:0000256" key="1">
    <source>
        <dbReference type="ARBA" id="ARBA00023125"/>
    </source>
</evidence>
<reference evidence="4" key="1">
    <citation type="journal article" date="2015" name="Nature">
        <title>Complex archaea that bridge the gap between prokaryotes and eukaryotes.</title>
        <authorList>
            <person name="Spang A."/>
            <person name="Saw J.H."/>
            <person name="Jorgensen S.L."/>
            <person name="Zaremba-Niedzwiedzka K."/>
            <person name="Martijn J."/>
            <person name="Lind A.E."/>
            <person name="van Eijk R."/>
            <person name="Schleper C."/>
            <person name="Guy L."/>
            <person name="Ettema T.J."/>
        </authorList>
    </citation>
    <scope>NUCLEOTIDE SEQUENCE</scope>
</reference>
<dbReference type="SUPFAM" id="SSF52172">
    <property type="entry name" value="CheY-like"/>
    <property type="match status" value="1"/>
</dbReference>
<dbReference type="InterPro" id="IPR039420">
    <property type="entry name" value="WalR-like"/>
</dbReference>
<accession>A0A0F9JX58</accession>
<evidence type="ECO:0008006" key="5">
    <source>
        <dbReference type="Google" id="ProtNLM"/>
    </source>
</evidence>
<dbReference type="EMBL" id="LAZR01010419">
    <property type="protein sequence ID" value="KKM67051.1"/>
    <property type="molecule type" value="Genomic_DNA"/>
</dbReference>
<dbReference type="PANTHER" id="PTHR43214:SF42">
    <property type="entry name" value="TRANSCRIPTIONAL REGULATORY PROTEIN DESR"/>
    <property type="match status" value="1"/>
</dbReference>
<dbReference type="CDD" id="cd06170">
    <property type="entry name" value="LuxR_C_like"/>
    <property type="match status" value="1"/>
</dbReference>
<dbReference type="PANTHER" id="PTHR43214">
    <property type="entry name" value="TWO-COMPONENT RESPONSE REGULATOR"/>
    <property type="match status" value="1"/>
</dbReference>
<keyword evidence="1" id="KW-0238">DNA-binding</keyword>
<dbReference type="SUPFAM" id="SSF46894">
    <property type="entry name" value="C-terminal effector domain of the bipartite response regulators"/>
    <property type="match status" value="1"/>
</dbReference>
<dbReference type="PROSITE" id="PS50043">
    <property type="entry name" value="HTH_LUXR_2"/>
    <property type="match status" value="1"/>
</dbReference>
<sequence>MIKVYLVEDQALVRDAIAALLSLDFNIEIMGQASNGQDALNAIEALDSDLHPDIILTDIEMPTMNGIELSEKIAAKFPAIKMVIMTTFSRAGYIRRALTAGVKGFILKEAPSEELINALKKVMQGQKVIDPELAINALDDSDPLTDKERKALKLASDGLKTSDIAKQLFISEGTTRNYLSDAIAKLNATNRIDAARIAKQKGWL</sequence>
<dbReference type="InterPro" id="IPR016032">
    <property type="entry name" value="Sig_transdc_resp-reg_C-effctor"/>
</dbReference>
<dbReference type="SMART" id="SM00448">
    <property type="entry name" value="REC"/>
    <property type="match status" value="1"/>
</dbReference>
<dbReference type="Pfam" id="PF00072">
    <property type="entry name" value="Response_reg"/>
    <property type="match status" value="1"/>
</dbReference>
<dbReference type="Gene3D" id="3.40.50.2300">
    <property type="match status" value="1"/>
</dbReference>
<dbReference type="PRINTS" id="PR00038">
    <property type="entry name" value="HTHLUXR"/>
</dbReference>
<evidence type="ECO:0000313" key="4">
    <source>
        <dbReference type="EMBL" id="KKM67051.1"/>
    </source>
</evidence>
<evidence type="ECO:0000259" key="2">
    <source>
        <dbReference type="PROSITE" id="PS50043"/>
    </source>
</evidence>
<dbReference type="GO" id="GO:0000160">
    <property type="term" value="P:phosphorelay signal transduction system"/>
    <property type="evidence" value="ECO:0007669"/>
    <property type="project" value="InterPro"/>
</dbReference>
<dbReference type="InterPro" id="IPR000792">
    <property type="entry name" value="Tscrpt_reg_LuxR_C"/>
</dbReference>
<organism evidence="4">
    <name type="scientific">marine sediment metagenome</name>
    <dbReference type="NCBI Taxonomy" id="412755"/>
    <lineage>
        <taxon>unclassified sequences</taxon>
        <taxon>metagenomes</taxon>
        <taxon>ecological metagenomes</taxon>
    </lineage>
</organism>
<dbReference type="GO" id="GO:0006355">
    <property type="term" value="P:regulation of DNA-templated transcription"/>
    <property type="evidence" value="ECO:0007669"/>
    <property type="project" value="InterPro"/>
</dbReference>
<comment type="caution">
    <text evidence="4">The sequence shown here is derived from an EMBL/GenBank/DDBJ whole genome shotgun (WGS) entry which is preliminary data.</text>
</comment>
<dbReference type="GO" id="GO:0003677">
    <property type="term" value="F:DNA binding"/>
    <property type="evidence" value="ECO:0007669"/>
    <property type="project" value="UniProtKB-KW"/>
</dbReference>
<evidence type="ECO:0000259" key="3">
    <source>
        <dbReference type="PROSITE" id="PS50110"/>
    </source>
</evidence>
<feature type="domain" description="Response regulatory" evidence="3">
    <location>
        <begin position="3"/>
        <end position="123"/>
    </location>
</feature>
<dbReference type="InterPro" id="IPR001789">
    <property type="entry name" value="Sig_transdc_resp-reg_receiver"/>
</dbReference>
<dbReference type="AlphaFoldDB" id="A0A0F9JX58"/>
<name>A0A0F9JX58_9ZZZZ</name>
<feature type="domain" description="HTH luxR-type" evidence="2">
    <location>
        <begin position="137"/>
        <end position="202"/>
    </location>
</feature>
<dbReference type="PROSITE" id="PS50110">
    <property type="entry name" value="RESPONSE_REGULATORY"/>
    <property type="match status" value="1"/>
</dbReference>
<protein>
    <recommendedName>
        <fullName evidence="5">Response regulatory domain-containing protein</fullName>
    </recommendedName>
</protein>
<dbReference type="Pfam" id="PF00196">
    <property type="entry name" value="GerE"/>
    <property type="match status" value="1"/>
</dbReference>
<proteinExistence type="predicted"/>
<gene>
    <name evidence="4" type="ORF">LCGC14_1475090</name>
</gene>
<dbReference type="InterPro" id="IPR011006">
    <property type="entry name" value="CheY-like_superfamily"/>
</dbReference>